<dbReference type="InterPro" id="IPR036864">
    <property type="entry name" value="Zn2-C6_fun-type_DNA-bd_sf"/>
</dbReference>
<dbReference type="PROSITE" id="PS00028">
    <property type="entry name" value="ZINC_FINGER_C2H2_1"/>
    <property type="match status" value="2"/>
</dbReference>
<gene>
    <name evidence="10" type="ORF">N656DRAFT_249307</name>
</gene>
<dbReference type="GO" id="GO:0006351">
    <property type="term" value="P:DNA-templated transcription"/>
    <property type="evidence" value="ECO:0007669"/>
    <property type="project" value="InterPro"/>
</dbReference>
<evidence type="ECO:0000256" key="2">
    <source>
        <dbReference type="ARBA" id="ARBA00022833"/>
    </source>
</evidence>
<keyword evidence="6" id="KW-0863">Zinc-finger</keyword>
<feature type="domain" description="C2H2-type" evidence="9">
    <location>
        <begin position="118"/>
        <end position="145"/>
    </location>
</feature>
<dbReference type="SMART" id="SM00355">
    <property type="entry name" value="ZnF_C2H2"/>
    <property type="match status" value="2"/>
</dbReference>
<dbReference type="Pfam" id="PF00172">
    <property type="entry name" value="Zn_clus"/>
    <property type="match status" value="1"/>
</dbReference>
<dbReference type="InterPro" id="IPR001138">
    <property type="entry name" value="Zn2Cys6_DnaBD"/>
</dbReference>
<dbReference type="InterPro" id="IPR036236">
    <property type="entry name" value="Znf_C2H2_sf"/>
</dbReference>
<keyword evidence="1" id="KW-0479">Metal-binding</keyword>
<dbReference type="CDD" id="cd00067">
    <property type="entry name" value="GAL4"/>
    <property type="match status" value="1"/>
</dbReference>
<name>A0AAN6YWA6_9PEZI</name>
<keyword evidence="2" id="KW-0862">Zinc</keyword>
<keyword evidence="4" id="KW-0804">Transcription</keyword>
<evidence type="ECO:0000256" key="1">
    <source>
        <dbReference type="ARBA" id="ARBA00022723"/>
    </source>
</evidence>
<organism evidence="10 11">
    <name type="scientific">Canariomyces notabilis</name>
    <dbReference type="NCBI Taxonomy" id="2074819"/>
    <lineage>
        <taxon>Eukaryota</taxon>
        <taxon>Fungi</taxon>
        <taxon>Dikarya</taxon>
        <taxon>Ascomycota</taxon>
        <taxon>Pezizomycotina</taxon>
        <taxon>Sordariomycetes</taxon>
        <taxon>Sordariomycetidae</taxon>
        <taxon>Sordariales</taxon>
        <taxon>Chaetomiaceae</taxon>
        <taxon>Canariomyces</taxon>
    </lineage>
</organism>
<reference evidence="10" key="2">
    <citation type="submission" date="2023-05" db="EMBL/GenBank/DDBJ databases">
        <authorList>
            <consortium name="Lawrence Berkeley National Laboratory"/>
            <person name="Steindorff A."/>
            <person name="Hensen N."/>
            <person name="Bonometti L."/>
            <person name="Westerberg I."/>
            <person name="Brannstrom I.O."/>
            <person name="Guillou S."/>
            <person name="Cros-Aarteil S."/>
            <person name="Calhoun S."/>
            <person name="Haridas S."/>
            <person name="Kuo A."/>
            <person name="Mondo S."/>
            <person name="Pangilinan J."/>
            <person name="Riley R."/>
            <person name="Labutti K."/>
            <person name="Andreopoulos B."/>
            <person name="Lipzen A."/>
            <person name="Chen C."/>
            <person name="Yanf M."/>
            <person name="Daum C."/>
            <person name="Ng V."/>
            <person name="Clum A."/>
            <person name="Ohm R."/>
            <person name="Martin F."/>
            <person name="Silar P."/>
            <person name="Natvig D."/>
            <person name="Lalanne C."/>
            <person name="Gautier V."/>
            <person name="Ament-Velasquez S.L."/>
            <person name="Kruys A."/>
            <person name="Hutchinson M.I."/>
            <person name="Powell A.J."/>
            <person name="Barry K."/>
            <person name="Miller A.N."/>
            <person name="Grigoriev I.V."/>
            <person name="Debuchy R."/>
            <person name="Gladieux P."/>
            <person name="Thoren M.H."/>
            <person name="Johannesson H."/>
        </authorList>
    </citation>
    <scope>NUCLEOTIDE SEQUENCE</scope>
    <source>
        <strain evidence="10">CBS 508.74</strain>
    </source>
</reference>
<dbReference type="PROSITE" id="PS50048">
    <property type="entry name" value="ZN2_CY6_FUNGAL_2"/>
    <property type="match status" value="1"/>
</dbReference>
<dbReference type="RefSeq" id="XP_064674006.1">
    <property type="nucleotide sequence ID" value="XM_064809003.1"/>
</dbReference>
<accession>A0AAN6YWA6</accession>
<dbReference type="Gene3D" id="4.10.240.10">
    <property type="entry name" value="Zn(2)-C6 fungal-type DNA-binding domain"/>
    <property type="match status" value="1"/>
</dbReference>
<dbReference type="GO" id="GO:0003677">
    <property type="term" value="F:DNA binding"/>
    <property type="evidence" value="ECO:0007669"/>
    <property type="project" value="InterPro"/>
</dbReference>
<dbReference type="PROSITE" id="PS50157">
    <property type="entry name" value="ZINC_FINGER_C2H2_2"/>
    <property type="match status" value="2"/>
</dbReference>
<dbReference type="SUPFAM" id="SSF57701">
    <property type="entry name" value="Zn2/Cys6 DNA-binding domain"/>
    <property type="match status" value="1"/>
</dbReference>
<evidence type="ECO:0000256" key="5">
    <source>
        <dbReference type="ARBA" id="ARBA00023242"/>
    </source>
</evidence>
<evidence type="ECO:0000256" key="3">
    <source>
        <dbReference type="ARBA" id="ARBA00023015"/>
    </source>
</evidence>
<dbReference type="Pfam" id="PF00096">
    <property type="entry name" value="zf-C2H2"/>
    <property type="match status" value="2"/>
</dbReference>
<reference evidence="10" key="1">
    <citation type="journal article" date="2023" name="Mol. Phylogenet. Evol.">
        <title>Genome-scale phylogeny and comparative genomics of the fungal order Sordariales.</title>
        <authorList>
            <person name="Hensen N."/>
            <person name="Bonometti L."/>
            <person name="Westerberg I."/>
            <person name="Brannstrom I.O."/>
            <person name="Guillou S."/>
            <person name="Cros-Aarteil S."/>
            <person name="Calhoun S."/>
            <person name="Haridas S."/>
            <person name="Kuo A."/>
            <person name="Mondo S."/>
            <person name="Pangilinan J."/>
            <person name="Riley R."/>
            <person name="LaButti K."/>
            <person name="Andreopoulos B."/>
            <person name="Lipzen A."/>
            <person name="Chen C."/>
            <person name="Yan M."/>
            <person name="Daum C."/>
            <person name="Ng V."/>
            <person name="Clum A."/>
            <person name="Steindorff A."/>
            <person name="Ohm R.A."/>
            <person name="Martin F."/>
            <person name="Silar P."/>
            <person name="Natvig D.O."/>
            <person name="Lalanne C."/>
            <person name="Gautier V."/>
            <person name="Ament-Velasquez S.L."/>
            <person name="Kruys A."/>
            <person name="Hutchinson M.I."/>
            <person name="Powell A.J."/>
            <person name="Barry K."/>
            <person name="Miller A.N."/>
            <person name="Grigoriev I.V."/>
            <person name="Debuchy R."/>
            <person name="Gladieux P."/>
            <person name="Hiltunen Thoren M."/>
            <person name="Johannesson H."/>
        </authorList>
    </citation>
    <scope>NUCLEOTIDE SEQUENCE</scope>
    <source>
        <strain evidence="10">CBS 508.74</strain>
    </source>
</reference>
<dbReference type="EMBL" id="MU853333">
    <property type="protein sequence ID" value="KAK4116436.1"/>
    <property type="molecule type" value="Genomic_DNA"/>
</dbReference>
<dbReference type="SMART" id="SM00066">
    <property type="entry name" value="GAL4"/>
    <property type="match status" value="1"/>
</dbReference>
<evidence type="ECO:0000313" key="11">
    <source>
        <dbReference type="Proteomes" id="UP001302812"/>
    </source>
</evidence>
<dbReference type="InterPro" id="IPR013087">
    <property type="entry name" value="Znf_C2H2_type"/>
</dbReference>
<evidence type="ECO:0000259" key="9">
    <source>
        <dbReference type="PROSITE" id="PS50157"/>
    </source>
</evidence>
<keyword evidence="3" id="KW-0805">Transcription regulation</keyword>
<dbReference type="GeneID" id="89933126"/>
<dbReference type="InterPro" id="IPR007219">
    <property type="entry name" value="XnlR_reg_dom"/>
</dbReference>
<dbReference type="Pfam" id="PF04082">
    <property type="entry name" value="Fungal_trans"/>
    <property type="match status" value="1"/>
</dbReference>
<feature type="compositionally biased region" description="Pro residues" evidence="7">
    <location>
        <begin position="11"/>
        <end position="27"/>
    </location>
</feature>
<dbReference type="PROSITE" id="PS00463">
    <property type="entry name" value="ZN2_CY6_FUNGAL_1"/>
    <property type="match status" value="1"/>
</dbReference>
<feature type="domain" description="C2H2-type" evidence="9">
    <location>
        <begin position="90"/>
        <end position="117"/>
    </location>
</feature>
<feature type="domain" description="Zn(2)-C6 fungal-type" evidence="8">
    <location>
        <begin position="163"/>
        <end position="192"/>
    </location>
</feature>
<protein>
    <submittedName>
        <fullName evidence="10">Uncharacterized protein</fullName>
    </submittedName>
</protein>
<dbReference type="AlphaFoldDB" id="A0AAN6YWA6"/>
<comment type="caution">
    <text evidence="10">The sequence shown here is derived from an EMBL/GenBank/DDBJ whole genome shotgun (WGS) entry which is preliminary data.</text>
</comment>
<dbReference type="Proteomes" id="UP001302812">
    <property type="component" value="Unassembled WGS sequence"/>
</dbReference>
<keyword evidence="11" id="KW-1185">Reference proteome</keyword>
<feature type="region of interest" description="Disordered" evidence="7">
    <location>
        <begin position="1"/>
        <end position="58"/>
    </location>
</feature>
<dbReference type="PANTHER" id="PTHR47660">
    <property type="entry name" value="TRANSCRIPTION FACTOR WITH C2H2 AND ZN(2)-CYS(6) DNA BINDING DOMAIN (EUROFUNG)-RELATED-RELATED"/>
    <property type="match status" value="1"/>
</dbReference>
<dbReference type="PANTHER" id="PTHR47660:SF2">
    <property type="entry name" value="TRANSCRIPTION FACTOR WITH C2H2 AND ZN(2)-CYS(6) DNA BINDING DOMAIN (EUROFUNG)"/>
    <property type="match status" value="1"/>
</dbReference>
<sequence>MASPIGHLIHPPDPPDPSPPHAPPQKPLPGFDASATLGTPIQSADGSRSRGIVTPSAVPSADAAAATSALSTGPAAQQPAGSHSKTPSLYQCAECLRRYSRPEHLQRHIATHTLGKRFVCDICSKAFSRADLLKRHRANHLNSSGTKRRRINASPSASRVAHACQACARARVKCEESKPCTRCRNRGLTCQVASEDPAMRLLHLSAERSGSEQETSPDSVHSLTSSMGYAQSTDTVAAPSNPNLFAQSIRSVEMKEDPMSAGSPSIKVEGQLLTPAASLDQSGVDHFRPYAGSHVGPVAHDNARAPFADFLRDVLYDQPLGTTARLGEPDGFAVLDFCDDANLDFSKFDFGLLDSWNFDAARSIAEQTASSEDNSGLKAMRSALTKVWTESPWRWDPHKTDGFYAEHAHLTLPSDASDAQMNCYRMMAGRVSKETLSTPCRDKIMAVVLSTCRDKNTADRLACSFPSADAMDSWIQIFLAAHSLQVSSWIHYGSFSLNSQSTEWQAIAAAAGAVLTPTPLLRRFGLALQEMIRVTIPNKFDENNSKIAELGDVQALVLIQDVGLWSGNRRKTEIAECHLSVPIAMMRHRGKFGKAFYPDIVIFPSDVGQVLEDKWKKWQELESWKRLVFHSYLRDAQASMTQFTNPFTSYAELTLPLPCSRDLWFARNAEEFKTRYLAAGMGDDQRLPSLCDLLQDVNLLSAVYQRLDLRFCVSIFLHAFWSLIWEYRQLNSVHRPIVHMPSFASNTMHQLLDSRHQELCKQLQAFEHVMRNWQHTQHHHPRIPSLSAQESMVLHLLWMNLHVSLSDLQLFSGKEGEDQAKRVYPALQRWVTTAEARRALWHAGQVLRWGRMCAPGHLKDFYAVAVHHAALCLWTYGIVMRASRVVPGAGAGAGAPVEYRGATVFLDGEESPASEAWLNFGQGVPAIQNLASCSASGGAPPRVAECVLEDPRACMEVAQGILSANFVGVWGGLPSLSENIISVLKQLEDAAWVVART</sequence>
<evidence type="ECO:0000256" key="6">
    <source>
        <dbReference type="PROSITE-ProRule" id="PRU00042"/>
    </source>
</evidence>
<dbReference type="SUPFAM" id="SSF57667">
    <property type="entry name" value="beta-beta-alpha zinc fingers"/>
    <property type="match status" value="1"/>
</dbReference>
<proteinExistence type="predicted"/>
<dbReference type="GO" id="GO:0000981">
    <property type="term" value="F:DNA-binding transcription factor activity, RNA polymerase II-specific"/>
    <property type="evidence" value="ECO:0007669"/>
    <property type="project" value="InterPro"/>
</dbReference>
<evidence type="ECO:0000256" key="4">
    <source>
        <dbReference type="ARBA" id="ARBA00023163"/>
    </source>
</evidence>
<evidence type="ECO:0000313" key="10">
    <source>
        <dbReference type="EMBL" id="KAK4116436.1"/>
    </source>
</evidence>
<dbReference type="Gene3D" id="3.30.160.60">
    <property type="entry name" value="Classic Zinc Finger"/>
    <property type="match status" value="2"/>
</dbReference>
<evidence type="ECO:0000256" key="7">
    <source>
        <dbReference type="SAM" id="MobiDB-lite"/>
    </source>
</evidence>
<keyword evidence="5" id="KW-0539">Nucleus</keyword>
<evidence type="ECO:0000259" key="8">
    <source>
        <dbReference type="PROSITE" id="PS50048"/>
    </source>
</evidence>
<dbReference type="GO" id="GO:0008270">
    <property type="term" value="F:zinc ion binding"/>
    <property type="evidence" value="ECO:0007669"/>
    <property type="project" value="UniProtKB-KW"/>
</dbReference>
<feature type="compositionally biased region" description="Polar residues" evidence="7">
    <location>
        <begin position="36"/>
        <end position="46"/>
    </location>
</feature>